<dbReference type="GO" id="GO:0016020">
    <property type="term" value="C:membrane"/>
    <property type="evidence" value="ECO:0007669"/>
    <property type="project" value="InterPro"/>
</dbReference>
<feature type="transmembrane region" description="Helical" evidence="1">
    <location>
        <begin position="45"/>
        <end position="67"/>
    </location>
</feature>
<dbReference type="OrthoDB" id="9809908at2"/>
<keyword evidence="3" id="KW-0808">Transferase</keyword>
<feature type="domain" description="Signal transduction histidine kinase internal region" evidence="2">
    <location>
        <begin position="126"/>
        <end position="203"/>
    </location>
</feature>
<evidence type="ECO:0000313" key="4">
    <source>
        <dbReference type="Proteomes" id="UP000000852"/>
    </source>
</evidence>
<keyword evidence="1" id="KW-0472">Membrane</keyword>
<dbReference type="STRING" id="485917.Phep_2790"/>
<evidence type="ECO:0000259" key="2">
    <source>
        <dbReference type="Pfam" id="PF06580"/>
    </source>
</evidence>
<name>C6Y162_PEDHD</name>
<evidence type="ECO:0000313" key="3">
    <source>
        <dbReference type="EMBL" id="ACU04989.1"/>
    </source>
</evidence>
<keyword evidence="1" id="KW-0812">Transmembrane</keyword>
<dbReference type="InterPro" id="IPR050640">
    <property type="entry name" value="Bact_2-comp_sensor_kinase"/>
</dbReference>
<dbReference type="eggNOG" id="COG2972">
    <property type="taxonomic scope" value="Bacteria"/>
</dbReference>
<dbReference type="GO" id="GO:0000155">
    <property type="term" value="F:phosphorelay sensor kinase activity"/>
    <property type="evidence" value="ECO:0007669"/>
    <property type="project" value="InterPro"/>
</dbReference>
<organism evidence="3 4">
    <name type="scientific">Pedobacter heparinus (strain ATCC 13125 / DSM 2366 / CIP 104194 / JCM 7457 / NBRC 12017 / NCIMB 9290 / NRRL B-14731 / HIM 762-3)</name>
    <dbReference type="NCBI Taxonomy" id="485917"/>
    <lineage>
        <taxon>Bacteria</taxon>
        <taxon>Pseudomonadati</taxon>
        <taxon>Bacteroidota</taxon>
        <taxon>Sphingobacteriia</taxon>
        <taxon>Sphingobacteriales</taxon>
        <taxon>Sphingobacteriaceae</taxon>
        <taxon>Pedobacter</taxon>
    </lineage>
</organism>
<reference evidence="3 4" key="1">
    <citation type="journal article" date="2009" name="Stand. Genomic Sci.">
        <title>Complete genome sequence of Pedobacter heparinus type strain (HIM 762-3).</title>
        <authorList>
            <person name="Han C."/>
            <person name="Spring S."/>
            <person name="Lapidus A."/>
            <person name="Del Rio T.G."/>
            <person name="Tice H."/>
            <person name="Copeland A."/>
            <person name="Cheng J.F."/>
            <person name="Lucas S."/>
            <person name="Chen F."/>
            <person name="Nolan M."/>
            <person name="Bruce D."/>
            <person name="Goodwin L."/>
            <person name="Pitluck S."/>
            <person name="Ivanova N."/>
            <person name="Mavromatis K."/>
            <person name="Mikhailova N."/>
            <person name="Pati A."/>
            <person name="Chen A."/>
            <person name="Palaniappan K."/>
            <person name="Land M."/>
            <person name="Hauser L."/>
            <person name="Chang Y.J."/>
            <person name="Jeffries C.C."/>
            <person name="Saunders E."/>
            <person name="Chertkov O."/>
            <person name="Brettin T."/>
            <person name="Goker M."/>
            <person name="Rohde M."/>
            <person name="Bristow J."/>
            <person name="Eisen J.A."/>
            <person name="Markowitz V."/>
            <person name="Hugenholtz P."/>
            <person name="Kyrpides N.C."/>
            <person name="Klenk H.P."/>
            <person name="Detter J.C."/>
        </authorList>
    </citation>
    <scope>NUCLEOTIDE SEQUENCE [LARGE SCALE GENOMIC DNA]</scope>
    <source>
        <strain evidence="4">ATCC 13125 / DSM 2366 / CIP 104194 / JCM 7457 / NBRC 12017 / NCIMB 9290 / NRRL B-14731 / HIM 762-3</strain>
    </source>
</reference>
<dbReference type="InterPro" id="IPR010559">
    <property type="entry name" value="Sig_transdc_His_kin_internal"/>
</dbReference>
<feature type="transmembrane region" description="Helical" evidence="1">
    <location>
        <begin position="6"/>
        <end position="24"/>
    </location>
</feature>
<keyword evidence="3" id="KW-0418">Kinase</keyword>
<dbReference type="RefSeq" id="WP_015808600.1">
    <property type="nucleotide sequence ID" value="NC_013061.1"/>
</dbReference>
<dbReference type="PANTHER" id="PTHR34220:SF7">
    <property type="entry name" value="SENSOR HISTIDINE KINASE YPDA"/>
    <property type="match status" value="1"/>
</dbReference>
<dbReference type="Proteomes" id="UP000000852">
    <property type="component" value="Chromosome"/>
</dbReference>
<protein>
    <submittedName>
        <fullName evidence="3">Histidine kinase internal region</fullName>
    </submittedName>
</protein>
<dbReference type="AlphaFoldDB" id="C6Y162"/>
<evidence type="ECO:0000256" key="1">
    <source>
        <dbReference type="SAM" id="Phobius"/>
    </source>
</evidence>
<proteinExistence type="predicted"/>
<dbReference type="EMBL" id="CP001681">
    <property type="protein sequence ID" value="ACU04989.1"/>
    <property type="molecule type" value="Genomic_DNA"/>
</dbReference>
<keyword evidence="4" id="KW-1185">Reference proteome</keyword>
<accession>C6Y162</accession>
<keyword evidence="1" id="KW-1133">Transmembrane helix</keyword>
<feature type="transmembrane region" description="Helical" evidence="1">
    <location>
        <begin position="79"/>
        <end position="105"/>
    </location>
</feature>
<gene>
    <name evidence="3" type="ordered locus">Phep_2790</name>
</gene>
<dbReference type="PANTHER" id="PTHR34220">
    <property type="entry name" value="SENSOR HISTIDINE KINASE YPDA"/>
    <property type="match status" value="1"/>
</dbReference>
<dbReference type="KEGG" id="phe:Phep_2790"/>
<dbReference type="Pfam" id="PF06580">
    <property type="entry name" value="His_kinase"/>
    <property type="match status" value="1"/>
</dbReference>
<sequence>MMYLNYLVAFLWILTVIVLLWFGNRFIFRILDKSVSWLKYTARRFFLQLMLSCIYSLACINLSYYLFKITSTVTPPDLAQILVLNIYGLLFIIPVLSVNFGIYFMMQWKKEHIKSDQLKQENLNSQLEALRMHIDPHFLFNNLNVLSTLIEENSRDAQFFLERFADVYRYVLQYKKEELVALNTEITFIRSYVFLLKKRFEEQCIIDIDIPGDLPDTMCIPPLSLQMLVENAIKHNKISLKSPLMIGIFIEHGTTLVVRNNYQPKPNSESKLANTGLENISKRYKYLSDSAITVVRDENSFVVKLPLLELED</sequence>
<dbReference type="HOGENOM" id="CLU_020473_0_1_10"/>